<feature type="non-terminal residue" evidence="3">
    <location>
        <position position="1"/>
    </location>
</feature>
<feature type="transmembrane region" description="Helical" evidence="2">
    <location>
        <begin position="72"/>
        <end position="97"/>
    </location>
</feature>
<feature type="compositionally biased region" description="Low complexity" evidence="1">
    <location>
        <begin position="1"/>
        <end position="10"/>
    </location>
</feature>
<keyword evidence="2" id="KW-0472">Membrane</keyword>
<sequence length="323" mass="35719">MTSSSTSTSSKKVALADSMQPQSKEDTQIPTTTTRKSEHFLVGDLPELVNLNVVEDPLAGAEPPRPDDDDSMTLFVVGIVLSVLLTCLFVFLSFGIYRCYRARKLRQGQAAQAAGAPPELQSSPVWPVLPAIASITSITSITAKPLLFGWDSRMTAEWPRGKVLKLTVGEAGFEGKGQRFPFRQADGREFCWEDGTVQRVEKIQKNVVWWRTKHERSEWQHFRWICTPKCSVGGHHDMELTEVDPYRCSSCSSSRVAEKHWHCPSHKVHLCPSCAELPPETPTLGVAANYVVNVFPTLASSATGQENPDFYAICPLFAHGSNG</sequence>
<keyword evidence="2" id="KW-0812">Transmembrane</keyword>
<comment type="caution">
    <text evidence="3">The sequence shown here is derived from an EMBL/GenBank/DDBJ whole genome shotgun (WGS) entry which is preliminary data.</text>
</comment>
<dbReference type="AlphaFoldDB" id="A0A9P1D3F5"/>
<name>A0A9P1D3F5_9DINO</name>
<proteinExistence type="predicted"/>
<dbReference type="EMBL" id="CAMXCT020003063">
    <property type="protein sequence ID" value="CAL1155571.1"/>
    <property type="molecule type" value="Genomic_DNA"/>
</dbReference>
<keyword evidence="2" id="KW-1133">Transmembrane helix</keyword>
<evidence type="ECO:0000313" key="3">
    <source>
        <dbReference type="EMBL" id="CAI4002196.1"/>
    </source>
</evidence>
<reference evidence="4 5" key="2">
    <citation type="submission" date="2024-05" db="EMBL/GenBank/DDBJ databases">
        <authorList>
            <person name="Chen Y."/>
            <person name="Shah S."/>
            <person name="Dougan E. K."/>
            <person name="Thang M."/>
            <person name="Chan C."/>
        </authorList>
    </citation>
    <scope>NUCLEOTIDE SEQUENCE [LARGE SCALE GENOMIC DNA]</scope>
</reference>
<organism evidence="3">
    <name type="scientific">Cladocopium goreaui</name>
    <dbReference type="NCBI Taxonomy" id="2562237"/>
    <lineage>
        <taxon>Eukaryota</taxon>
        <taxon>Sar</taxon>
        <taxon>Alveolata</taxon>
        <taxon>Dinophyceae</taxon>
        <taxon>Suessiales</taxon>
        <taxon>Symbiodiniaceae</taxon>
        <taxon>Cladocopium</taxon>
    </lineage>
</organism>
<dbReference type="EMBL" id="CAMXCT010003063">
    <property type="protein sequence ID" value="CAI4002196.1"/>
    <property type="molecule type" value="Genomic_DNA"/>
</dbReference>
<keyword evidence="5" id="KW-1185">Reference proteome</keyword>
<reference evidence="3" key="1">
    <citation type="submission" date="2022-10" db="EMBL/GenBank/DDBJ databases">
        <authorList>
            <person name="Chen Y."/>
            <person name="Dougan E. K."/>
            <person name="Chan C."/>
            <person name="Rhodes N."/>
            <person name="Thang M."/>
        </authorList>
    </citation>
    <scope>NUCLEOTIDE SEQUENCE</scope>
</reference>
<accession>A0A9P1D3F5</accession>
<dbReference type="EMBL" id="CAMXCT030003063">
    <property type="protein sequence ID" value="CAL4789508.1"/>
    <property type="molecule type" value="Genomic_DNA"/>
</dbReference>
<evidence type="ECO:0000256" key="2">
    <source>
        <dbReference type="SAM" id="Phobius"/>
    </source>
</evidence>
<protein>
    <submittedName>
        <fullName evidence="3">Uncharacterized protein</fullName>
    </submittedName>
</protein>
<feature type="region of interest" description="Disordered" evidence="1">
    <location>
        <begin position="1"/>
        <end position="36"/>
    </location>
</feature>
<dbReference type="Proteomes" id="UP001152797">
    <property type="component" value="Unassembled WGS sequence"/>
</dbReference>
<gene>
    <name evidence="3" type="ORF">C1SCF055_LOCUS28166</name>
</gene>
<evidence type="ECO:0000313" key="4">
    <source>
        <dbReference type="EMBL" id="CAL4789508.1"/>
    </source>
</evidence>
<evidence type="ECO:0000256" key="1">
    <source>
        <dbReference type="SAM" id="MobiDB-lite"/>
    </source>
</evidence>
<evidence type="ECO:0000313" key="5">
    <source>
        <dbReference type="Proteomes" id="UP001152797"/>
    </source>
</evidence>